<dbReference type="AlphaFoldDB" id="A0A9I9DKS6"/>
<keyword evidence="1" id="KW-0732">Signal</keyword>
<organism evidence="2">
    <name type="scientific">Cucumis melo</name>
    <name type="common">Muskmelon</name>
    <dbReference type="NCBI Taxonomy" id="3656"/>
    <lineage>
        <taxon>Eukaryota</taxon>
        <taxon>Viridiplantae</taxon>
        <taxon>Streptophyta</taxon>
        <taxon>Embryophyta</taxon>
        <taxon>Tracheophyta</taxon>
        <taxon>Spermatophyta</taxon>
        <taxon>Magnoliopsida</taxon>
        <taxon>eudicotyledons</taxon>
        <taxon>Gunneridae</taxon>
        <taxon>Pentapetalae</taxon>
        <taxon>rosids</taxon>
        <taxon>fabids</taxon>
        <taxon>Cucurbitales</taxon>
        <taxon>Cucurbitaceae</taxon>
        <taxon>Benincaseae</taxon>
        <taxon>Cucumis</taxon>
    </lineage>
</organism>
<feature type="chain" id="PRO_5039919433" evidence="1">
    <location>
        <begin position="18"/>
        <end position="50"/>
    </location>
</feature>
<evidence type="ECO:0000256" key="1">
    <source>
        <dbReference type="SAM" id="SignalP"/>
    </source>
</evidence>
<sequence length="50" mass="5761">MARVLFTLRSVLPILAGHDVEIAQEHNCKLFYDYHNPEIASGFALYFHLV</sequence>
<protein>
    <submittedName>
        <fullName evidence="2">Uncharacterized protein</fullName>
    </submittedName>
</protein>
<proteinExistence type="predicted"/>
<name>A0A9I9DKS6_CUCME</name>
<feature type="signal peptide" evidence="1">
    <location>
        <begin position="1"/>
        <end position="17"/>
    </location>
</feature>
<dbReference type="EnsemblPlants" id="MELO3C020024.2.1">
    <property type="protein sequence ID" value="MELO3C020024.2.1"/>
    <property type="gene ID" value="MELO3C020024.2"/>
</dbReference>
<reference evidence="2" key="1">
    <citation type="submission" date="2023-03" db="UniProtKB">
        <authorList>
            <consortium name="EnsemblPlants"/>
        </authorList>
    </citation>
    <scope>IDENTIFICATION</scope>
</reference>
<accession>A0A9I9DKS6</accession>
<evidence type="ECO:0000313" key="2">
    <source>
        <dbReference type="EnsemblPlants" id="MELO3C020024.2.1"/>
    </source>
</evidence>
<dbReference type="Gramene" id="MELO3C020024.2.1">
    <property type="protein sequence ID" value="MELO3C020024.2.1"/>
    <property type="gene ID" value="MELO3C020024.2"/>
</dbReference>